<dbReference type="PANTHER" id="PTHR43833">
    <property type="entry name" value="POTASSIUM CHANNEL PROTEIN 2-RELATED-RELATED"/>
    <property type="match status" value="1"/>
</dbReference>
<gene>
    <name evidence="3" type="ORF">GLIP_3314</name>
</gene>
<feature type="transmembrane region" description="Helical" evidence="1">
    <location>
        <begin position="52"/>
        <end position="68"/>
    </location>
</feature>
<keyword evidence="1" id="KW-1133">Transmembrane helix</keyword>
<keyword evidence="1" id="KW-0812">Transmembrane</keyword>
<dbReference type="InterPro" id="IPR050721">
    <property type="entry name" value="Trk_Ktr_HKT_K-transport"/>
</dbReference>
<comment type="caution">
    <text evidence="3">The sequence shown here is derived from an EMBL/GenBank/DDBJ whole genome shotgun (WGS) entry which is preliminary data.</text>
</comment>
<dbReference type="eggNOG" id="COG1226">
    <property type="taxonomic scope" value="Bacteria"/>
</dbReference>
<keyword evidence="4" id="KW-1185">Reference proteome</keyword>
<evidence type="ECO:0000313" key="3">
    <source>
        <dbReference type="EMBL" id="GAC15928.1"/>
    </source>
</evidence>
<dbReference type="SUPFAM" id="SSF81324">
    <property type="entry name" value="Voltage-gated potassium channels"/>
    <property type="match status" value="1"/>
</dbReference>
<name>K6YH39_9ALTE</name>
<dbReference type="InterPro" id="IPR036291">
    <property type="entry name" value="NAD(P)-bd_dom_sf"/>
</dbReference>
<dbReference type="RefSeq" id="WP_008845732.1">
    <property type="nucleotide sequence ID" value="NZ_BAEN01000064.1"/>
</dbReference>
<sequence>MIIFQKVRQALTRVFSEMRWYSIVLALLFYGISTWLMLFAAGEEALLNINDFIYWLVVTGSTVGYGDMSPVTSSGKYIVSFYVIPMGLSIFALVLGRVAAWVSSQWQKGVKGLKPLDLENHVLVIGWNGQRTIALLNMLLKERAETENKPDIVLCAKADINNPMPDLIEFVKVNSFNNDEEMDRACVAKAAVIVMDNEEDDVTMTTSLYCSKRNQQGHLIAYFKDESLVDLLQTHCPNVECTPSVAVEMLAKSAFDPGSSLLQHDLLTVQEGQAQFSIEVPESAPNISVETIFLDLKRNYNATFIGFIEPTVPATVTLNPNFDVIIQPKFKLFYIAQQRIKHFNWQALAVEETQ</sequence>
<dbReference type="Pfam" id="PF07885">
    <property type="entry name" value="Ion_trans_2"/>
    <property type="match status" value="1"/>
</dbReference>
<dbReference type="Gene3D" id="1.10.287.70">
    <property type="match status" value="1"/>
</dbReference>
<reference evidence="3 4" key="1">
    <citation type="journal article" date="2017" name="Antonie Van Leeuwenhoek">
        <title>Rhizobium rhizosphaerae sp. nov., a novel species isolated from rice rhizosphere.</title>
        <authorList>
            <person name="Zhao J.J."/>
            <person name="Zhang J."/>
            <person name="Zhang R.J."/>
            <person name="Zhang C.W."/>
            <person name="Yin H.Q."/>
            <person name="Zhang X.X."/>
        </authorList>
    </citation>
    <scope>NUCLEOTIDE SEQUENCE [LARGE SCALE GENOMIC DNA]</scope>
    <source>
        <strain evidence="3 4">E3</strain>
    </source>
</reference>
<dbReference type="SUPFAM" id="SSF51735">
    <property type="entry name" value="NAD(P)-binding Rossmann-fold domains"/>
    <property type="match status" value="1"/>
</dbReference>
<evidence type="ECO:0000259" key="2">
    <source>
        <dbReference type="Pfam" id="PF07885"/>
    </source>
</evidence>
<dbReference type="STRING" id="1127673.GLIP_3314"/>
<evidence type="ECO:0000313" key="4">
    <source>
        <dbReference type="Proteomes" id="UP000006334"/>
    </source>
</evidence>
<protein>
    <submittedName>
        <fullName evidence="3">Kef-type K+ transport system, predicted NAD-binding component</fullName>
    </submittedName>
</protein>
<dbReference type="EMBL" id="BAEN01000064">
    <property type="protein sequence ID" value="GAC15928.1"/>
    <property type="molecule type" value="Genomic_DNA"/>
</dbReference>
<dbReference type="PANTHER" id="PTHR43833:SF9">
    <property type="entry name" value="POTASSIUM CHANNEL PROTEIN YUGO-RELATED"/>
    <property type="match status" value="1"/>
</dbReference>
<dbReference type="Proteomes" id="UP000006334">
    <property type="component" value="Unassembled WGS sequence"/>
</dbReference>
<dbReference type="AlphaFoldDB" id="K6YH39"/>
<feature type="transmembrane region" description="Helical" evidence="1">
    <location>
        <begin position="20"/>
        <end position="40"/>
    </location>
</feature>
<keyword evidence="1" id="KW-0472">Membrane</keyword>
<accession>K6YH39</accession>
<feature type="transmembrane region" description="Helical" evidence="1">
    <location>
        <begin position="80"/>
        <end position="102"/>
    </location>
</feature>
<dbReference type="Gene3D" id="3.40.50.720">
    <property type="entry name" value="NAD(P)-binding Rossmann-like Domain"/>
    <property type="match status" value="1"/>
</dbReference>
<dbReference type="InterPro" id="IPR013099">
    <property type="entry name" value="K_chnl_dom"/>
</dbReference>
<evidence type="ECO:0000256" key="1">
    <source>
        <dbReference type="SAM" id="Phobius"/>
    </source>
</evidence>
<organism evidence="3 4">
    <name type="scientific">Aliiglaciecola lipolytica E3</name>
    <dbReference type="NCBI Taxonomy" id="1127673"/>
    <lineage>
        <taxon>Bacteria</taxon>
        <taxon>Pseudomonadati</taxon>
        <taxon>Pseudomonadota</taxon>
        <taxon>Gammaproteobacteria</taxon>
        <taxon>Alteromonadales</taxon>
        <taxon>Alteromonadaceae</taxon>
        <taxon>Aliiglaciecola</taxon>
    </lineage>
</organism>
<proteinExistence type="predicted"/>
<feature type="domain" description="Potassium channel" evidence="2">
    <location>
        <begin position="26"/>
        <end position="103"/>
    </location>
</feature>